<feature type="transmembrane region" description="Helical" evidence="1">
    <location>
        <begin position="183"/>
        <end position="207"/>
    </location>
</feature>
<reference evidence="2 3" key="1">
    <citation type="submission" date="2024-01" db="EMBL/GenBank/DDBJ databases">
        <title>Seven novel Bacillus-like species.</title>
        <authorList>
            <person name="Liu G."/>
        </authorList>
    </citation>
    <scope>NUCLEOTIDE SEQUENCE [LARGE SCALE GENOMIC DNA]</scope>
    <source>
        <strain evidence="2 3">FJAT-51614</strain>
    </source>
</reference>
<organism evidence="2 3">
    <name type="scientific">Psychrobacillus mangrovi</name>
    <dbReference type="NCBI Taxonomy" id="3117745"/>
    <lineage>
        <taxon>Bacteria</taxon>
        <taxon>Bacillati</taxon>
        <taxon>Bacillota</taxon>
        <taxon>Bacilli</taxon>
        <taxon>Bacillales</taxon>
        <taxon>Bacillaceae</taxon>
        <taxon>Psychrobacillus</taxon>
    </lineage>
</organism>
<feature type="transmembrane region" description="Helical" evidence="1">
    <location>
        <begin position="121"/>
        <end position="142"/>
    </location>
</feature>
<gene>
    <name evidence="2" type="ORF">WAX74_05485</name>
</gene>
<evidence type="ECO:0000313" key="3">
    <source>
        <dbReference type="Proteomes" id="UP001364890"/>
    </source>
</evidence>
<accession>A0ABU8F294</accession>
<evidence type="ECO:0000256" key="1">
    <source>
        <dbReference type="SAM" id="Phobius"/>
    </source>
</evidence>
<proteinExistence type="predicted"/>
<keyword evidence="1" id="KW-0472">Membrane</keyword>
<keyword evidence="1" id="KW-0812">Transmembrane</keyword>
<evidence type="ECO:0008006" key="4">
    <source>
        <dbReference type="Google" id="ProtNLM"/>
    </source>
</evidence>
<dbReference type="EMBL" id="JBAWSY010000002">
    <property type="protein sequence ID" value="MEI4769113.1"/>
    <property type="molecule type" value="Genomic_DNA"/>
</dbReference>
<dbReference type="RefSeq" id="WP_336496657.1">
    <property type="nucleotide sequence ID" value="NZ_JBAWSY010000002.1"/>
</dbReference>
<sequence length="331" mass="37869">MHLIDIYIQEVTRRLPEKNQDIALELRSTIEDMLPENYTELDVKEILTKLGNPVTLASGYLDRPMHLIGPIYFDAYVTLLKMILPIMTVIVLVIVSIENILSFKGNEAIIDILLDIMGEGIWGVINAAIQTFFWITLVFAVLERTDISKESVSLNTGFKKWTPDDLKEIPVISKKRKISNVEIFGSIVMIAIFTVVYFNAVHLVGVYENVQGELQFVTPFFNQEVLQSYWFIVVLAIVVEMFLVFYKFMGGQWTKKVAILNLIRNIVSTIVCIIIFTNSHLINENFITYFEELFNITMDIKGPFMVGIILLFVVFAVIDVIQGFRKAYTKG</sequence>
<feature type="transmembrane region" description="Helical" evidence="1">
    <location>
        <begin position="258"/>
        <end position="282"/>
    </location>
</feature>
<evidence type="ECO:0000313" key="2">
    <source>
        <dbReference type="EMBL" id="MEI4769113.1"/>
    </source>
</evidence>
<feature type="transmembrane region" description="Helical" evidence="1">
    <location>
        <begin position="227"/>
        <end position="246"/>
    </location>
</feature>
<name>A0ABU8F294_9BACI</name>
<dbReference type="Proteomes" id="UP001364890">
    <property type="component" value="Unassembled WGS sequence"/>
</dbReference>
<keyword evidence="1" id="KW-1133">Transmembrane helix</keyword>
<feature type="transmembrane region" description="Helical" evidence="1">
    <location>
        <begin position="302"/>
        <end position="321"/>
    </location>
</feature>
<protein>
    <recommendedName>
        <fullName evidence="4">ABC transporter permease</fullName>
    </recommendedName>
</protein>
<feature type="transmembrane region" description="Helical" evidence="1">
    <location>
        <begin position="82"/>
        <end position="101"/>
    </location>
</feature>
<comment type="caution">
    <text evidence="2">The sequence shown here is derived from an EMBL/GenBank/DDBJ whole genome shotgun (WGS) entry which is preliminary data.</text>
</comment>
<dbReference type="Pfam" id="PF22564">
    <property type="entry name" value="HAAS"/>
    <property type="match status" value="1"/>
</dbReference>
<keyword evidence="3" id="KW-1185">Reference proteome</keyword>